<dbReference type="GO" id="GO:0016788">
    <property type="term" value="F:hydrolase activity, acting on ester bonds"/>
    <property type="evidence" value="ECO:0007669"/>
    <property type="project" value="InterPro"/>
</dbReference>
<evidence type="ECO:0000256" key="2">
    <source>
        <dbReference type="SAM" id="SignalP"/>
    </source>
</evidence>
<evidence type="ECO:0000313" key="4">
    <source>
        <dbReference type="RefSeq" id="XP_004485861.1"/>
    </source>
</evidence>
<dbReference type="PaxDb" id="3827-XP_004485861.1"/>
<dbReference type="InterPro" id="IPR001087">
    <property type="entry name" value="GDSL"/>
</dbReference>
<reference evidence="3" key="1">
    <citation type="journal article" date="2013" name="Nat. Biotechnol.">
        <title>Draft genome sequence of chickpea (Cicer arietinum) provides a resource for trait improvement.</title>
        <authorList>
            <person name="Varshney R.K."/>
            <person name="Song C."/>
            <person name="Saxena R.K."/>
            <person name="Azam S."/>
            <person name="Yu S."/>
            <person name="Sharpe A.G."/>
            <person name="Cannon S."/>
            <person name="Baek J."/>
            <person name="Rosen B.D."/>
            <person name="Tar'an B."/>
            <person name="Millan T."/>
            <person name="Zhang X."/>
            <person name="Ramsay L.D."/>
            <person name="Iwata A."/>
            <person name="Wang Y."/>
            <person name="Nelson W."/>
            <person name="Farmer A.D."/>
            <person name="Gaur P.M."/>
            <person name="Soderlund C."/>
            <person name="Penmetsa R.V."/>
            <person name="Xu C."/>
            <person name="Bharti A.K."/>
            <person name="He W."/>
            <person name="Winter P."/>
            <person name="Zhao S."/>
            <person name="Hane J.K."/>
            <person name="Carrasquilla-Garcia N."/>
            <person name="Condie J.A."/>
            <person name="Upadhyaya H.D."/>
            <person name="Luo M.C."/>
            <person name="Thudi M."/>
            <person name="Gowda C.L."/>
            <person name="Singh N.P."/>
            <person name="Lichtenzveig J."/>
            <person name="Gali K.K."/>
            <person name="Rubio J."/>
            <person name="Nadarajan N."/>
            <person name="Dolezel J."/>
            <person name="Bansal K.C."/>
            <person name="Xu X."/>
            <person name="Edwards D."/>
            <person name="Zhang G."/>
            <person name="Kahl G."/>
            <person name="Gil J."/>
            <person name="Singh K.B."/>
            <person name="Datta S.K."/>
            <person name="Jackson S.A."/>
            <person name="Wang J."/>
            <person name="Cook D.R."/>
        </authorList>
    </citation>
    <scope>NUCLEOTIDE SEQUENCE [LARGE SCALE GENOMIC DNA]</scope>
    <source>
        <strain evidence="3">cv. CDC Frontier</strain>
    </source>
</reference>
<comment type="similarity">
    <text evidence="1">Belongs to the 'GDSL' lipolytic enzyme family.</text>
</comment>
<dbReference type="PANTHER" id="PTHR45642:SF3">
    <property type="entry name" value="OS09G0540400 PROTEIN"/>
    <property type="match status" value="1"/>
</dbReference>
<dbReference type="AlphaFoldDB" id="A0A1S2X9U9"/>
<gene>
    <name evidence="4" type="primary">LOC101491595</name>
</gene>
<dbReference type="Pfam" id="PF00657">
    <property type="entry name" value="Lipase_GDSL"/>
    <property type="match status" value="1"/>
</dbReference>
<dbReference type="RefSeq" id="XP_004485861.1">
    <property type="nucleotide sequence ID" value="XM_004485804.3"/>
</dbReference>
<dbReference type="GeneID" id="101491595"/>
<dbReference type="KEGG" id="cam:101491595"/>
<dbReference type="Proteomes" id="UP000087171">
    <property type="component" value="Chromosome Ca1"/>
</dbReference>
<dbReference type="InterPro" id="IPR035669">
    <property type="entry name" value="SGNH_plant_lipase-like"/>
</dbReference>
<evidence type="ECO:0000256" key="1">
    <source>
        <dbReference type="ARBA" id="ARBA00008668"/>
    </source>
</evidence>
<dbReference type="InterPro" id="IPR036514">
    <property type="entry name" value="SGNH_hydro_sf"/>
</dbReference>
<reference evidence="4" key="2">
    <citation type="submission" date="2025-08" db="UniProtKB">
        <authorList>
            <consortium name="RefSeq"/>
        </authorList>
    </citation>
    <scope>IDENTIFICATION</scope>
    <source>
        <tissue evidence="4">Etiolated seedlings</tissue>
    </source>
</reference>
<dbReference type="eggNOG" id="ENOG502QUD3">
    <property type="taxonomic scope" value="Eukaryota"/>
</dbReference>
<evidence type="ECO:0000313" key="3">
    <source>
        <dbReference type="Proteomes" id="UP000087171"/>
    </source>
</evidence>
<dbReference type="SUPFAM" id="SSF52266">
    <property type="entry name" value="SGNH hydrolase"/>
    <property type="match status" value="1"/>
</dbReference>
<protein>
    <submittedName>
        <fullName evidence="4">GDSL esterase/lipase At5g45960-like</fullName>
    </submittedName>
</protein>
<keyword evidence="2" id="KW-0732">Signal</keyword>
<feature type="signal peptide" evidence="2">
    <location>
        <begin position="1"/>
        <end position="31"/>
    </location>
</feature>
<sequence length="371" mass="42017">MENSDRRLFFSFMKMIFILCLLLCFTSSVESLNKKVSGFYVFGDSTVDPGNNNYINTPFRSNFPPYGRDFTNHVPTGRFSNGKLSTDFIAAYVGVKKELLPAYLDPNYRNNVEELMTGVSFASAGSGYDPLTPTISNVIPIPTQVEYFRECKKKMEAVIGKQSTENHMKNAVFFMSAGTNDFALNYFTLPIRRQSYTTILAYQQFLIQHIKQFLQDLLAEGAKKIAIAGVPPMGCLPMMITMHSPNAFLQRDCIEKYSSIGRDFNQLLQHELHLMQLQLNLSSPDAKIYYIDIYGPIANMIQAHQRYGFEGINSGCCGSGYIEASILCNKASSVCPDPFKYIFWDSIHPTEKAYHNLFLTFQPTIDFIVNN</sequence>
<accession>A0A1S2X9U9</accession>
<proteinExistence type="inferred from homology"/>
<dbReference type="PANTHER" id="PTHR45642">
    <property type="entry name" value="GDSL ESTERASE/LIPASE EXL3"/>
    <property type="match status" value="1"/>
</dbReference>
<feature type="chain" id="PRO_5010171487" evidence="2">
    <location>
        <begin position="32"/>
        <end position="371"/>
    </location>
</feature>
<dbReference type="InterPro" id="IPR050592">
    <property type="entry name" value="GDSL_lipolytic_enzyme"/>
</dbReference>
<dbReference type="CDD" id="cd01837">
    <property type="entry name" value="SGNH_plant_lipase_like"/>
    <property type="match status" value="1"/>
</dbReference>
<dbReference type="Gene3D" id="3.40.50.1110">
    <property type="entry name" value="SGNH hydrolase"/>
    <property type="match status" value="1"/>
</dbReference>
<dbReference type="OrthoDB" id="1600564at2759"/>
<keyword evidence="3" id="KW-1185">Reference proteome</keyword>
<name>A0A1S2X9U9_CICAR</name>
<organism evidence="3 4">
    <name type="scientific">Cicer arietinum</name>
    <name type="common">Chickpea</name>
    <name type="synonym">Garbanzo</name>
    <dbReference type="NCBI Taxonomy" id="3827"/>
    <lineage>
        <taxon>Eukaryota</taxon>
        <taxon>Viridiplantae</taxon>
        <taxon>Streptophyta</taxon>
        <taxon>Embryophyta</taxon>
        <taxon>Tracheophyta</taxon>
        <taxon>Spermatophyta</taxon>
        <taxon>Magnoliopsida</taxon>
        <taxon>eudicotyledons</taxon>
        <taxon>Gunneridae</taxon>
        <taxon>Pentapetalae</taxon>
        <taxon>rosids</taxon>
        <taxon>fabids</taxon>
        <taxon>Fabales</taxon>
        <taxon>Fabaceae</taxon>
        <taxon>Papilionoideae</taxon>
        <taxon>50 kb inversion clade</taxon>
        <taxon>NPAAA clade</taxon>
        <taxon>Hologalegina</taxon>
        <taxon>IRL clade</taxon>
        <taxon>Cicereae</taxon>
        <taxon>Cicer</taxon>
    </lineage>
</organism>